<organism evidence="1 2">
    <name type="scientific">Trema orientale</name>
    <name type="common">Charcoal tree</name>
    <name type="synonym">Celtis orientalis</name>
    <dbReference type="NCBI Taxonomy" id="63057"/>
    <lineage>
        <taxon>Eukaryota</taxon>
        <taxon>Viridiplantae</taxon>
        <taxon>Streptophyta</taxon>
        <taxon>Embryophyta</taxon>
        <taxon>Tracheophyta</taxon>
        <taxon>Spermatophyta</taxon>
        <taxon>Magnoliopsida</taxon>
        <taxon>eudicotyledons</taxon>
        <taxon>Gunneridae</taxon>
        <taxon>Pentapetalae</taxon>
        <taxon>rosids</taxon>
        <taxon>fabids</taxon>
        <taxon>Rosales</taxon>
        <taxon>Cannabaceae</taxon>
        <taxon>Trema</taxon>
    </lineage>
</organism>
<accession>A0A2P5FYQ5</accession>
<comment type="caution">
    <text evidence="1">The sequence shown here is derived from an EMBL/GenBank/DDBJ whole genome shotgun (WGS) entry which is preliminary data.</text>
</comment>
<dbReference type="EMBL" id="JXTC01000003">
    <property type="protein sequence ID" value="POO02931.1"/>
    <property type="molecule type" value="Genomic_DNA"/>
</dbReference>
<keyword evidence="2" id="KW-1185">Reference proteome</keyword>
<dbReference type="Proteomes" id="UP000237000">
    <property type="component" value="Unassembled WGS sequence"/>
</dbReference>
<dbReference type="AlphaFoldDB" id="A0A2P5FYQ5"/>
<dbReference type="OrthoDB" id="10320170at2759"/>
<name>A0A2P5FYQ5_TREOI</name>
<gene>
    <name evidence="1" type="ORF">TorRG33x02_009920</name>
</gene>
<sequence length="99" mass="11354">LCPIINISNNPKDFLPLLLLLLPSLSPSPLLLIFHIEIKFFVELGTKELIGAMSLSELRRTLICYESFFLEGWLERYVGVVLLLSFQPWPIICHNINKS</sequence>
<protein>
    <submittedName>
        <fullName evidence="1">Uncharacterized protein</fullName>
    </submittedName>
</protein>
<evidence type="ECO:0000313" key="1">
    <source>
        <dbReference type="EMBL" id="POO02931.1"/>
    </source>
</evidence>
<reference evidence="2" key="1">
    <citation type="submission" date="2016-06" db="EMBL/GenBank/DDBJ databases">
        <title>Parallel loss of symbiosis genes in relatives of nitrogen-fixing non-legume Parasponia.</title>
        <authorList>
            <person name="Van Velzen R."/>
            <person name="Holmer R."/>
            <person name="Bu F."/>
            <person name="Rutten L."/>
            <person name="Van Zeijl A."/>
            <person name="Liu W."/>
            <person name="Santuari L."/>
            <person name="Cao Q."/>
            <person name="Sharma T."/>
            <person name="Shen D."/>
            <person name="Roswanjaya Y."/>
            <person name="Wardhani T."/>
            <person name="Kalhor M.S."/>
            <person name="Jansen J."/>
            <person name="Van den Hoogen J."/>
            <person name="Gungor B."/>
            <person name="Hartog M."/>
            <person name="Hontelez J."/>
            <person name="Verver J."/>
            <person name="Yang W.-C."/>
            <person name="Schijlen E."/>
            <person name="Repin R."/>
            <person name="Schilthuizen M."/>
            <person name="Schranz E."/>
            <person name="Heidstra R."/>
            <person name="Miyata K."/>
            <person name="Fedorova E."/>
            <person name="Kohlen W."/>
            <person name="Bisseling T."/>
            <person name="Smit S."/>
            <person name="Geurts R."/>
        </authorList>
    </citation>
    <scope>NUCLEOTIDE SEQUENCE [LARGE SCALE GENOMIC DNA]</scope>
    <source>
        <strain evidence="2">cv. RG33-2</strain>
    </source>
</reference>
<evidence type="ECO:0000313" key="2">
    <source>
        <dbReference type="Proteomes" id="UP000237000"/>
    </source>
</evidence>
<proteinExistence type="predicted"/>
<feature type="non-terminal residue" evidence="1">
    <location>
        <position position="1"/>
    </location>
</feature>
<dbReference type="InParanoid" id="A0A2P5FYQ5"/>